<dbReference type="AlphaFoldDB" id="A0A432XR95"/>
<gene>
    <name evidence="1" type="ORF">CWI69_12010</name>
</gene>
<comment type="caution">
    <text evidence="1">The sequence shown here is derived from an EMBL/GenBank/DDBJ whole genome shotgun (WGS) entry which is preliminary data.</text>
</comment>
<keyword evidence="2" id="KW-1185">Reference proteome</keyword>
<evidence type="ECO:0000313" key="1">
    <source>
        <dbReference type="EMBL" id="RUO51245.1"/>
    </source>
</evidence>
<dbReference type="RefSeq" id="WP_126764575.1">
    <property type="nucleotide sequence ID" value="NZ_JBHLTZ010000005.1"/>
</dbReference>
<protein>
    <submittedName>
        <fullName evidence="1">Uncharacterized protein</fullName>
    </submittedName>
</protein>
<proteinExistence type="predicted"/>
<dbReference type="Proteomes" id="UP000287198">
    <property type="component" value="Unassembled WGS sequence"/>
</dbReference>
<evidence type="ECO:0000313" key="2">
    <source>
        <dbReference type="Proteomes" id="UP000287198"/>
    </source>
</evidence>
<organism evidence="1 2">
    <name type="scientific">Pseudidiomarina halophila</name>
    <dbReference type="NCBI Taxonomy" id="1449799"/>
    <lineage>
        <taxon>Bacteria</taxon>
        <taxon>Pseudomonadati</taxon>
        <taxon>Pseudomonadota</taxon>
        <taxon>Gammaproteobacteria</taxon>
        <taxon>Alteromonadales</taxon>
        <taxon>Idiomarinaceae</taxon>
        <taxon>Pseudidiomarina</taxon>
    </lineage>
</organism>
<reference evidence="2" key="1">
    <citation type="journal article" date="2018" name="Front. Microbiol.">
        <title>Genome-Based Analysis Reveals the Taxonomy and Diversity of the Family Idiomarinaceae.</title>
        <authorList>
            <person name="Liu Y."/>
            <person name="Lai Q."/>
            <person name="Shao Z."/>
        </authorList>
    </citation>
    <scope>NUCLEOTIDE SEQUENCE [LARGE SCALE GENOMIC DNA]</scope>
    <source>
        <strain evidence="2">BH195</strain>
    </source>
</reference>
<accession>A0A432XR95</accession>
<sequence length="121" mass="13857">MKLEEAIKEIGKVKLNKPSLFSILLVIASLKYDFESDRLVNVLDDFRENVARAKTKQSSGDTLKDYLYQEYLLRTSSAVNDVKSVVYRNFFFLYLLNEKGLLDPGLRSKVEQAASSLRETV</sequence>
<dbReference type="EMBL" id="PIPW01000006">
    <property type="protein sequence ID" value="RUO51245.1"/>
    <property type="molecule type" value="Genomic_DNA"/>
</dbReference>
<name>A0A432XR95_9GAMM</name>